<sequence length="108" mass="12866">MITMLKCQMYDSGRWSFLRAITMVSYGYLANKYIFSFFIKSCCKIHDNCYREYEDKWASQCGWTWFDRSPYTEAYSYECNADTGYITSCSPDNSPCEQFLCECDKFVY</sequence>
<dbReference type="GO" id="GO:0004623">
    <property type="term" value="F:phospholipase A2 activity"/>
    <property type="evidence" value="ECO:0007669"/>
    <property type="project" value="InterPro"/>
</dbReference>
<feature type="domain" description="Phospholipase A2-like central" evidence="3">
    <location>
        <begin position="40"/>
        <end position="105"/>
    </location>
</feature>
<dbReference type="InterPro" id="IPR033113">
    <property type="entry name" value="PLA2_histidine"/>
</dbReference>
<dbReference type="GO" id="GO:0050482">
    <property type="term" value="P:arachidonate secretion"/>
    <property type="evidence" value="ECO:0007669"/>
    <property type="project" value="InterPro"/>
</dbReference>
<dbReference type="WBParaSite" id="MhA1_Contig1724.frz3.gene4">
    <property type="protein sequence ID" value="MhA1_Contig1724.frz3.gene4"/>
    <property type="gene ID" value="MhA1_Contig1724.frz3.gene4"/>
</dbReference>
<keyword evidence="4" id="KW-1185">Reference proteome</keyword>
<dbReference type="Proteomes" id="UP000095281">
    <property type="component" value="Unplaced"/>
</dbReference>
<name>A0A1I8B9Y5_MELHA</name>
<evidence type="ECO:0000259" key="3">
    <source>
        <dbReference type="Pfam" id="PF00068"/>
    </source>
</evidence>
<protein>
    <submittedName>
        <fullName evidence="5">PA2c domain-containing protein</fullName>
    </submittedName>
</protein>
<dbReference type="GO" id="GO:0006644">
    <property type="term" value="P:phospholipid metabolic process"/>
    <property type="evidence" value="ECO:0007669"/>
    <property type="project" value="InterPro"/>
</dbReference>
<evidence type="ECO:0000256" key="1">
    <source>
        <dbReference type="ARBA" id="ARBA00004613"/>
    </source>
</evidence>
<evidence type="ECO:0000256" key="2">
    <source>
        <dbReference type="ARBA" id="ARBA00022525"/>
    </source>
</evidence>
<dbReference type="Gene3D" id="1.20.90.10">
    <property type="entry name" value="Phospholipase A2 domain"/>
    <property type="match status" value="1"/>
</dbReference>
<comment type="subcellular location">
    <subcellularLocation>
        <location evidence="1">Secreted</location>
    </subcellularLocation>
</comment>
<dbReference type="InterPro" id="IPR016090">
    <property type="entry name" value="PLA2-like_dom"/>
</dbReference>
<organism evidence="4 5">
    <name type="scientific">Meloidogyne hapla</name>
    <name type="common">Root-knot nematode worm</name>
    <dbReference type="NCBI Taxonomy" id="6305"/>
    <lineage>
        <taxon>Eukaryota</taxon>
        <taxon>Metazoa</taxon>
        <taxon>Ecdysozoa</taxon>
        <taxon>Nematoda</taxon>
        <taxon>Chromadorea</taxon>
        <taxon>Rhabditida</taxon>
        <taxon>Tylenchina</taxon>
        <taxon>Tylenchomorpha</taxon>
        <taxon>Tylenchoidea</taxon>
        <taxon>Meloidogynidae</taxon>
        <taxon>Meloidogyninae</taxon>
        <taxon>Meloidogyne</taxon>
    </lineage>
</organism>
<keyword evidence="2" id="KW-0964">Secreted</keyword>
<accession>A0A1I8B9Y5</accession>
<dbReference type="GO" id="GO:0005576">
    <property type="term" value="C:extracellular region"/>
    <property type="evidence" value="ECO:0007669"/>
    <property type="project" value="UniProtKB-SubCell"/>
</dbReference>
<proteinExistence type="predicted"/>
<evidence type="ECO:0000313" key="5">
    <source>
        <dbReference type="WBParaSite" id="MhA1_Contig1724.frz3.gene4"/>
    </source>
</evidence>
<dbReference type="SUPFAM" id="SSF48619">
    <property type="entry name" value="Phospholipase A2, PLA2"/>
    <property type="match status" value="1"/>
</dbReference>
<dbReference type="InterPro" id="IPR036444">
    <property type="entry name" value="PLipase_A2_dom_sf"/>
</dbReference>
<dbReference type="AlphaFoldDB" id="A0A1I8B9Y5"/>
<dbReference type="PROSITE" id="PS00118">
    <property type="entry name" value="PA2_HIS"/>
    <property type="match status" value="1"/>
</dbReference>
<evidence type="ECO:0000313" key="4">
    <source>
        <dbReference type="Proteomes" id="UP000095281"/>
    </source>
</evidence>
<dbReference type="Pfam" id="PF00068">
    <property type="entry name" value="Phospholip_A2_1"/>
    <property type="match status" value="1"/>
</dbReference>
<reference evidence="5" key="1">
    <citation type="submission" date="2016-11" db="UniProtKB">
        <authorList>
            <consortium name="WormBaseParasite"/>
        </authorList>
    </citation>
    <scope>IDENTIFICATION</scope>
</reference>